<dbReference type="InterPro" id="IPR036188">
    <property type="entry name" value="FAD/NAD-bd_sf"/>
</dbReference>
<comment type="caution">
    <text evidence="5">The sequence shown here is derived from an EMBL/GenBank/DDBJ whole genome shotgun (WGS) entry which is preliminary data.</text>
</comment>
<keyword evidence="5" id="KW-0503">Monooxygenase</keyword>
<dbReference type="RefSeq" id="WP_163573111.1">
    <property type="nucleotide sequence ID" value="NZ_BAAANY010000012.1"/>
</dbReference>
<dbReference type="EMBL" id="BAAANY010000012">
    <property type="protein sequence ID" value="GAA1684336.1"/>
    <property type="molecule type" value="Genomic_DNA"/>
</dbReference>
<dbReference type="PANTHER" id="PTHR43004:SF19">
    <property type="entry name" value="BINDING MONOOXYGENASE, PUTATIVE (JCVI)-RELATED"/>
    <property type="match status" value="1"/>
</dbReference>
<evidence type="ECO:0000256" key="2">
    <source>
        <dbReference type="ARBA" id="ARBA00022630"/>
    </source>
</evidence>
<dbReference type="SUPFAM" id="SSF51905">
    <property type="entry name" value="FAD/NAD(P)-binding domain"/>
    <property type="match status" value="1"/>
</dbReference>
<reference evidence="5 6" key="1">
    <citation type="journal article" date="2019" name="Int. J. Syst. Evol. Microbiol.">
        <title>The Global Catalogue of Microorganisms (GCM) 10K type strain sequencing project: providing services to taxonomists for standard genome sequencing and annotation.</title>
        <authorList>
            <consortium name="The Broad Institute Genomics Platform"/>
            <consortium name="The Broad Institute Genome Sequencing Center for Infectious Disease"/>
            <person name="Wu L."/>
            <person name="Ma J."/>
        </authorList>
    </citation>
    <scope>NUCLEOTIDE SEQUENCE [LARGE SCALE GENOMIC DNA]</scope>
    <source>
        <strain evidence="5 6">JCM 14718</strain>
    </source>
</reference>
<keyword evidence="6" id="KW-1185">Reference proteome</keyword>
<name>A0ABN2H9X9_9ACTN</name>
<organism evidence="5 6">
    <name type="scientific">Fodinicola feengrottensis</name>
    <dbReference type="NCBI Taxonomy" id="435914"/>
    <lineage>
        <taxon>Bacteria</taxon>
        <taxon>Bacillati</taxon>
        <taxon>Actinomycetota</taxon>
        <taxon>Actinomycetes</taxon>
        <taxon>Mycobacteriales</taxon>
        <taxon>Fodinicola</taxon>
    </lineage>
</organism>
<gene>
    <name evidence="5" type="ORF">GCM10009765_37170</name>
</gene>
<evidence type="ECO:0000259" key="4">
    <source>
        <dbReference type="Pfam" id="PF01494"/>
    </source>
</evidence>
<dbReference type="Gene3D" id="3.30.70.2450">
    <property type="match status" value="1"/>
</dbReference>
<dbReference type="PANTHER" id="PTHR43004">
    <property type="entry name" value="TRK SYSTEM POTASSIUM UPTAKE PROTEIN"/>
    <property type="match status" value="1"/>
</dbReference>
<accession>A0ABN2H9X9</accession>
<sequence length="555" mass="61345">MTDVDVPILIVGAGPTGLTIARELARHGVRDSIRLIDRAPEASRTSRALVVQARTQELYDDMGIIESMQAAGEEVPGLHILFTNSSADVRMDLRGLLTAPDIRSHYPSSWTISQNETERVLAEHLAEFDLEIERDLAVIDMIADDTGVTVTTRRGDGTQQTIRAGYVIGCDGAHSAVRKASGIPFEGSTYEEEFIMADAKLDWELPHGDLYVFPSKIGIMAAFSMPGQDRYRIFGNVKTPETGHSGEYSEPTHEEFQAMLDNRASVPAKVVEEYWVSRYRIHRRSVPRYRDGRIFLVGDAAHVHSPAGAQGMNTGIQDAYNLAWKLALVQRGVVTGANAEVLLDSFNDERHPVGVQLLKTSDRMFQIASGQGAAQAFMREFLAPTLAKTVLTRESFRRFFAGILSQLAVHYPKSPLNLSEGTHWGEAPEPGERAREADVQIDGTAGRMYDVFRGTHHTVLLFTGHDEGSMTSIELARIATKLEADFGDLVRARVVSAERFADHPMVIGDLEREVHKTYAVEKASAFIVRPDSYLAYRSQPVSADQITAYLTSKLS</sequence>
<proteinExistence type="predicted"/>
<dbReference type="PRINTS" id="PR00420">
    <property type="entry name" value="RNGMNOXGNASE"/>
</dbReference>
<keyword evidence="2" id="KW-0285">Flavoprotein</keyword>
<dbReference type="Gene3D" id="3.40.30.120">
    <property type="match status" value="1"/>
</dbReference>
<dbReference type="Pfam" id="PF01494">
    <property type="entry name" value="FAD_binding_3"/>
    <property type="match status" value="1"/>
</dbReference>
<dbReference type="InterPro" id="IPR050641">
    <property type="entry name" value="RIFMO-like"/>
</dbReference>
<dbReference type="Gene3D" id="3.50.50.60">
    <property type="entry name" value="FAD/NAD(P)-binding domain"/>
    <property type="match status" value="1"/>
</dbReference>
<comment type="cofactor">
    <cofactor evidence="1">
        <name>FAD</name>
        <dbReference type="ChEBI" id="CHEBI:57692"/>
    </cofactor>
</comment>
<keyword evidence="5" id="KW-0560">Oxidoreductase</keyword>
<evidence type="ECO:0000256" key="3">
    <source>
        <dbReference type="ARBA" id="ARBA00022827"/>
    </source>
</evidence>
<dbReference type="InterPro" id="IPR002938">
    <property type="entry name" value="FAD-bd"/>
</dbReference>
<evidence type="ECO:0000313" key="6">
    <source>
        <dbReference type="Proteomes" id="UP001500618"/>
    </source>
</evidence>
<feature type="domain" description="FAD-binding" evidence="4">
    <location>
        <begin position="5"/>
        <end position="359"/>
    </location>
</feature>
<evidence type="ECO:0000313" key="5">
    <source>
        <dbReference type="EMBL" id="GAA1684336.1"/>
    </source>
</evidence>
<dbReference type="GO" id="GO:0004497">
    <property type="term" value="F:monooxygenase activity"/>
    <property type="evidence" value="ECO:0007669"/>
    <property type="project" value="UniProtKB-KW"/>
</dbReference>
<keyword evidence="3" id="KW-0274">FAD</keyword>
<protein>
    <submittedName>
        <fullName evidence="5">FAD-dependent monooxygenase</fullName>
    </submittedName>
</protein>
<evidence type="ECO:0000256" key="1">
    <source>
        <dbReference type="ARBA" id="ARBA00001974"/>
    </source>
</evidence>
<dbReference type="Proteomes" id="UP001500618">
    <property type="component" value="Unassembled WGS sequence"/>
</dbReference>